<evidence type="ECO:0000259" key="2">
    <source>
        <dbReference type="PROSITE" id="PS50097"/>
    </source>
</evidence>
<evidence type="ECO:0000313" key="4">
    <source>
        <dbReference type="Proteomes" id="UP000278807"/>
    </source>
</evidence>
<sequence>MSVECLGSRDWLGNYVKLNVGGSLFYTTISTLTREDSMLKALFSGRMDVKTDDDGWVLLDRSGKHFHLILNYLRDGSIPLPDSRQDLEELLIETCFYCLEGLRRACEEKLEKMAAEESQEKPNAASIYIVKYPKVTKALFASTKQPIVKLTMNRYNNVFSYTNNSHDNLLRNIECLEKYALMFADRVVFIKDVRDKCEQNEICEWGFYWRCHKLKSIDCIAIHYSSEKRLIKVEFPESKIHEEMLFLLSISDRDMTDAEILDVAICRGSAAGLGLTSTAANVPVVVTEPEESSANVIHEGTDAPNTSFSSSLTSSSRSGGTGGQRRGEDADIQRSGNRSATLVPSFQSSSSLGVSPSSSTQNAESTSSRSGAMTSAFLIGSHHWGSRR</sequence>
<dbReference type="STRING" id="102285.A0A0R3TL24"/>
<dbReference type="SUPFAM" id="SSF54695">
    <property type="entry name" value="POZ domain"/>
    <property type="match status" value="1"/>
</dbReference>
<dbReference type="Proteomes" id="UP000278807">
    <property type="component" value="Unassembled WGS sequence"/>
</dbReference>
<protein>
    <submittedName>
        <fullName evidence="5">BTB domain-containing protein</fullName>
    </submittedName>
</protein>
<name>A0A0R3TL24_RODNA</name>
<organism evidence="5">
    <name type="scientific">Rodentolepis nana</name>
    <name type="common">Dwarf tapeworm</name>
    <name type="synonym">Hymenolepis nana</name>
    <dbReference type="NCBI Taxonomy" id="102285"/>
    <lineage>
        <taxon>Eukaryota</taxon>
        <taxon>Metazoa</taxon>
        <taxon>Spiralia</taxon>
        <taxon>Lophotrochozoa</taxon>
        <taxon>Platyhelminthes</taxon>
        <taxon>Cestoda</taxon>
        <taxon>Eucestoda</taxon>
        <taxon>Cyclophyllidea</taxon>
        <taxon>Hymenolepididae</taxon>
        <taxon>Rodentolepis</taxon>
    </lineage>
</organism>
<dbReference type="EMBL" id="UZAE01012151">
    <property type="protein sequence ID" value="VDO03768.1"/>
    <property type="molecule type" value="Genomic_DNA"/>
</dbReference>
<dbReference type="InterPro" id="IPR045068">
    <property type="entry name" value="BACURD1-3"/>
</dbReference>
<accession>A0A0R3TL24</accession>
<dbReference type="FunFam" id="3.30.710.10:FF:000046">
    <property type="entry name" value="BTB/POZ domain-containing protein KCTD7 isoform X1"/>
    <property type="match status" value="1"/>
</dbReference>
<dbReference type="PANTHER" id="PTHR11145">
    <property type="entry name" value="BTB/POZ DOMAIN-CONTAINING ADAPTER FOR CUL3-MEDIATED RHOA DEGRADATION PROTEIN FAMILY MEMBER"/>
    <property type="match status" value="1"/>
</dbReference>
<dbReference type="InterPro" id="IPR011333">
    <property type="entry name" value="SKP1/BTB/POZ_sf"/>
</dbReference>
<feature type="compositionally biased region" description="Low complexity" evidence="1">
    <location>
        <begin position="341"/>
        <end position="370"/>
    </location>
</feature>
<dbReference type="WBParaSite" id="HNAJ_0000791201-mRNA-1">
    <property type="protein sequence ID" value="HNAJ_0000791201-mRNA-1"/>
    <property type="gene ID" value="HNAJ_0000791201"/>
</dbReference>
<dbReference type="Gene3D" id="3.30.710.10">
    <property type="entry name" value="Potassium Channel Kv1.1, Chain A"/>
    <property type="match status" value="1"/>
</dbReference>
<proteinExistence type="predicted"/>
<feature type="compositionally biased region" description="Low complexity" evidence="1">
    <location>
        <begin position="306"/>
        <end position="318"/>
    </location>
</feature>
<keyword evidence="4" id="KW-1185">Reference proteome</keyword>
<dbReference type="PANTHER" id="PTHR11145:SF8">
    <property type="entry name" value="RE57120P"/>
    <property type="match status" value="1"/>
</dbReference>
<dbReference type="AlphaFoldDB" id="A0A0R3TL24"/>
<dbReference type="SMART" id="SM00225">
    <property type="entry name" value="BTB"/>
    <property type="match status" value="1"/>
</dbReference>
<evidence type="ECO:0000256" key="1">
    <source>
        <dbReference type="SAM" id="MobiDB-lite"/>
    </source>
</evidence>
<dbReference type="CDD" id="cd18369">
    <property type="entry name" value="BTB_POZ_KCTD10-like_BACURD"/>
    <property type="match status" value="1"/>
</dbReference>
<dbReference type="InterPro" id="IPR003131">
    <property type="entry name" value="T1-type_BTB"/>
</dbReference>
<dbReference type="PROSITE" id="PS50097">
    <property type="entry name" value="BTB"/>
    <property type="match status" value="1"/>
</dbReference>
<reference evidence="5" key="1">
    <citation type="submission" date="2017-02" db="UniProtKB">
        <authorList>
            <consortium name="WormBaseParasite"/>
        </authorList>
    </citation>
    <scope>IDENTIFICATION</scope>
</reference>
<gene>
    <name evidence="3" type="ORF">HNAJ_LOCUS7908</name>
</gene>
<feature type="region of interest" description="Disordered" evidence="1">
    <location>
        <begin position="291"/>
        <end position="374"/>
    </location>
</feature>
<dbReference type="Pfam" id="PF02214">
    <property type="entry name" value="BTB_2"/>
    <property type="match status" value="1"/>
</dbReference>
<feature type="domain" description="BTB" evidence="2">
    <location>
        <begin position="14"/>
        <end position="82"/>
    </location>
</feature>
<dbReference type="GO" id="GO:0051260">
    <property type="term" value="P:protein homooligomerization"/>
    <property type="evidence" value="ECO:0007669"/>
    <property type="project" value="InterPro"/>
</dbReference>
<reference evidence="3 4" key="2">
    <citation type="submission" date="2018-11" db="EMBL/GenBank/DDBJ databases">
        <authorList>
            <consortium name="Pathogen Informatics"/>
        </authorList>
    </citation>
    <scope>NUCLEOTIDE SEQUENCE [LARGE SCALE GENOMIC DNA]</scope>
</reference>
<evidence type="ECO:0000313" key="3">
    <source>
        <dbReference type="EMBL" id="VDO03768.1"/>
    </source>
</evidence>
<evidence type="ECO:0000313" key="5">
    <source>
        <dbReference type="WBParaSite" id="HNAJ_0000791201-mRNA-1"/>
    </source>
</evidence>
<dbReference type="OrthoDB" id="2333377at2759"/>
<dbReference type="InterPro" id="IPR000210">
    <property type="entry name" value="BTB/POZ_dom"/>
</dbReference>